<evidence type="ECO:0000259" key="6">
    <source>
        <dbReference type="Pfam" id="PF13191"/>
    </source>
</evidence>
<evidence type="ECO:0000256" key="3">
    <source>
        <dbReference type="PROSITE-ProRule" id="PRU00221"/>
    </source>
</evidence>
<evidence type="ECO:0000256" key="1">
    <source>
        <dbReference type="ARBA" id="ARBA00022574"/>
    </source>
</evidence>
<dbReference type="PANTHER" id="PTHR19848">
    <property type="entry name" value="WD40 REPEAT PROTEIN"/>
    <property type="match status" value="1"/>
</dbReference>
<dbReference type="Gene3D" id="2.130.10.10">
    <property type="entry name" value="YVTN repeat-like/Quinoprotein amine dehydrogenase"/>
    <property type="match status" value="2"/>
</dbReference>
<gene>
    <name evidence="7" type="ORF">SAMN05216377_110122</name>
</gene>
<feature type="compositionally biased region" description="Basic and acidic residues" evidence="4">
    <location>
        <begin position="74"/>
        <end position="86"/>
    </location>
</feature>
<dbReference type="SUPFAM" id="SSF50969">
    <property type="entry name" value="YVTN repeat-like/Quinoprotein amine dehydrogenase"/>
    <property type="match status" value="1"/>
</dbReference>
<dbReference type="InterPro" id="IPR041664">
    <property type="entry name" value="AAA_16"/>
</dbReference>
<proteinExistence type="predicted"/>
<keyword evidence="2" id="KW-0677">Repeat</keyword>
<dbReference type="SUPFAM" id="SSF50978">
    <property type="entry name" value="WD40 repeat-like"/>
    <property type="match status" value="1"/>
</dbReference>
<dbReference type="InterPro" id="IPR027417">
    <property type="entry name" value="P-loop_NTPase"/>
</dbReference>
<organism evidence="7 8">
    <name type="scientific">Pseudonocardia oroxyli</name>
    <dbReference type="NCBI Taxonomy" id="366584"/>
    <lineage>
        <taxon>Bacteria</taxon>
        <taxon>Bacillati</taxon>
        <taxon>Actinomycetota</taxon>
        <taxon>Actinomycetes</taxon>
        <taxon>Pseudonocardiales</taxon>
        <taxon>Pseudonocardiaceae</taxon>
        <taxon>Pseudonocardia</taxon>
    </lineage>
</organism>
<dbReference type="InterPro" id="IPR015943">
    <property type="entry name" value="WD40/YVTN_repeat-like_dom_sf"/>
</dbReference>
<feature type="region of interest" description="Disordered" evidence="4">
    <location>
        <begin position="67"/>
        <end position="95"/>
    </location>
</feature>
<dbReference type="InterPro" id="IPR006847">
    <property type="entry name" value="IF2_N"/>
</dbReference>
<name>A0A1G7SWK1_PSEOR</name>
<feature type="domain" description="Orc1-like AAA ATPase" evidence="6">
    <location>
        <begin position="396"/>
        <end position="522"/>
    </location>
</feature>
<dbReference type="STRING" id="366584.SAMN05216377_110122"/>
<accession>A0A1G7SWK1</accession>
<dbReference type="InterPro" id="IPR001680">
    <property type="entry name" value="WD40_rpt"/>
</dbReference>
<evidence type="ECO:0000259" key="5">
    <source>
        <dbReference type="Pfam" id="PF04760"/>
    </source>
</evidence>
<dbReference type="InterPro" id="IPR036322">
    <property type="entry name" value="WD40_repeat_dom_sf"/>
</dbReference>
<reference evidence="7 8" key="1">
    <citation type="submission" date="2016-10" db="EMBL/GenBank/DDBJ databases">
        <authorList>
            <person name="de Groot N.N."/>
        </authorList>
    </citation>
    <scope>NUCLEOTIDE SEQUENCE [LARGE SCALE GENOMIC DNA]</scope>
    <source>
        <strain evidence="7 8">CGMCC 4.3143</strain>
    </source>
</reference>
<dbReference type="Pfam" id="PF04760">
    <property type="entry name" value="IF2_N"/>
    <property type="match status" value="1"/>
</dbReference>
<feature type="domain" description="Translation initiation factor IF-2 N-terminal" evidence="5">
    <location>
        <begin position="4"/>
        <end position="52"/>
    </location>
</feature>
<evidence type="ECO:0000256" key="4">
    <source>
        <dbReference type="SAM" id="MobiDB-lite"/>
    </source>
</evidence>
<dbReference type="PROSITE" id="PS50082">
    <property type="entry name" value="WD_REPEATS_2"/>
    <property type="match status" value="1"/>
</dbReference>
<evidence type="ECO:0000256" key="2">
    <source>
        <dbReference type="ARBA" id="ARBA00022737"/>
    </source>
</evidence>
<dbReference type="Gene3D" id="3.40.50.1460">
    <property type="match status" value="1"/>
</dbReference>
<dbReference type="SUPFAM" id="SSF52540">
    <property type="entry name" value="P-loop containing nucleoside triphosphate hydrolases"/>
    <property type="match status" value="1"/>
</dbReference>
<dbReference type="PANTHER" id="PTHR19848:SF8">
    <property type="entry name" value="F-BOX AND WD REPEAT DOMAIN CONTAINING 7"/>
    <property type="match status" value="1"/>
</dbReference>
<dbReference type="SMART" id="SM00320">
    <property type="entry name" value="WD40"/>
    <property type="match status" value="4"/>
</dbReference>
<dbReference type="Gene3D" id="3.40.50.300">
    <property type="entry name" value="P-loop containing nucleotide triphosphate hydrolases"/>
    <property type="match status" value="1"/>
</dbReference>
<sequence length="1383" mass="150046">MANRVRVHELAKELGVSSKTILAAAEDAGAHVRSPSSTLEPETVATIRERFGGFASTASSPRRVALPTAQTTLADRDTVTQAERTEPLPQAKYSNSPSLRLRRRALCISVSDFGSKEAPSELQDLPFASTLESDLVGVLEHLGYRTTLVSERFLTSEQLGVVVKDFVLSGEENDILLVHVLSHGQLAAGEATVFVLGSDGKTDPGSDIQQWLIGVENTPGAPRTLFMLDLCSAGLSARLPWQSKIDAEVARGWVIAACSGNEAAYDGVFTASLISVLRSLKQGELDISPEAENAPLSTIARAIRQEVNRQTEESDGYSQQITATQLDISASVDPPFFLNPSHKPSASSSSRPVVRTLAQPFLDELYDGLDARHFLDRAAGTVGIADYVEAMVGCFSGRDRELRRISPWLNGVGDGHLAVVTGSPGVGKSALIGILVCAAHGELRAATRPIWDRVAQAPLPITRLAAVHARRRSMLSVASSIAEQLGLRHPASPEQLVDDLLRMREHAVIVLDALDEADEPERISRSLITPLVEAARTRAQTHIRVLVGVRRYPEFAHLLDVAAESELLFDLDDVPEDVLEDDLHKYVTELLRAVPSYRRSGAVSGAFASELGHQLAWRRERNRKREWGPFLVAGLYTRNLLRQYPDARTITPAFAEEFGRAVPHDLPSVLELDLSGDQKPPLLRPVLCALALGKGQGMPISVLERVVREFEPMTDVSLSAIRRTLNEARFYLRQSSDVDSSIVYRLFHQGLVDHLHDVSKDASVRFLDAVLEPLGQYADREWEAAEPYLLRHALAHAADAGRAAEIVDDPLFLLNRAAIRLVVTEGVGDTANIDLARSLDASEQDADRRLNLVQKAIRMEKLELARAAALLALPDPLTWAPCWTVSAPDRYMRMHARHAHERRAQESSTVEWHAGPVAQVRLSDGEDVVASTSMGALPPQLVLSGTNEKRVSFEAPESPQIALSRSGKLWAVGGRDGRARVTGSQFFSTGGSDIEAVRVGHDRTIVSFSDRTTVRSASVADLQDTRFDQSGKLVDVDVSVEEARQGSGGPFFTTRPLRNGSELRLHYEDGVIRWRRFTNPTCYACDSAGRVVATGDADGNVTVWHVETNRLVRSWKVHGAAVSAVAVNSSLSAVISGDEAGLVRITRTGMDGSDRGFDTSDEPSTPSAVAQIVAVTPDCRAFAVGFDDGSVSLYEADSGNWVGISKNFKSEIERIGFIPNGADLLVSVEAVDGSRFIWDFRSRSISGDVAAVDRTLLAAKEGGISFVGGVAKRITLTDGQVKIHNLSIPGPPEAIPIGASWRHAAFAIGSFRSQRVAFVGTDAGDVEVWDLHDLQLVEVLSIFGSTPITALNVLSSEMLLVASGSQVVACLLLDNNLHRQVEY</sequence>
<dbReference type="Proteomes" id="UP000198967">
    <property type="component" value="Unassembled WGS sequence"/>
</dbReference>
<evidence type="ECO:0000313" key="8">
    <source>
        <dbReference type="Proteomes" id="UP000198967"/>
    </source>
</evidence>
<dbReference type="Gene3D" id="1.10.10.2480">
    <property type="match status" value="1"/>
</dbReference>
<evidence type="ECO:0000313" key="7">
    <source>
        <dbReference type="EMBL" id="SDG27433.1"/>
    </source>
</evidence>
<dbReference type="Pfam" id="PF13191">
    <property type="entry name" value="AAA_16"/>
    <property type="match status" value="1"/>
</dbReference>
<dbReference type="EMBL" id="FNBE01000010">
    <property type="protein sequence ID" value="SDG27433.1"/>
    <property type="molecule type" value="Genomic_DNA"/>
</dbReference>
<keyword evidence="8" id="KW-1185">Reference proteome</keyword>
<keyword evidence="1 3" id="KW-0853">WD repeat</keyword>
<dbReference type="OrthoDB" id="218695at2"/>
<dbReference type="InterPro" id="IPR011044">
    <property type="entry name" value="Quino_amine_DH_bsu"/>
</dbReference>
<feature type="repeat" description="WD" evidence="3">
    <location>
        <begin position="1089"/>
        <end position="1114"/>
    </location>
</feature>
<protein>
    <submittedName>
        <fullName evidence="7">WD40 repeat</fullName>
    </submittedName>
</protein>